<evidence type="ECO:0000256" key="8">
    <source>
        <dbReference type="ARBA" id="ARBA00049922"/>
    </source>
</evidence>
<evidence type="ECO:0000256" key="3">
    <source>
        <dbReference type="ARBA" id="ARBA00013137"/>
    </source>
</evidence>
<dbReference type="InterPro" id="IPR003953">
    <property type="entry name" value="FAD-dep_OxRdtase_2_FAD-bd"/>
</dbReference>
<comment type="cofactor">
    <cofactor evidence="2">
        <name>FAD</name>
        <dbReference type="ChEBI" id="CHEBI:57692"/>
    </cofactor>
</comment>
<evidence type="ECO:0000313" key="10">
    <source>
        <dbReference type="EMBL" id="BDE97856.1"/>
    </source>
</evidence>
<dbReference type="EMBL" id="AP025564">
    <property type="protein sequence ID" value="BDE97856.1"/>
    <property type="molecule type" value="Genomic_DNA"/>
</dbReference>
<evidence type="ECO:0000313" key="11">
    <source>
        <dbReference type="Proteomes" id="UP001320544"/>
    </source>
</evidence>
<sequence>MEPKSYSRRSFLKGAGLGMAGIGAAGLGIPGLVGCSAEQKGAESGPFTFADTVAWNAEYDVVVIGFGGAGGVSSIYAADAGARVLLCDVAPEGEEGGNTRFAAQMCVAGTDPEKTYTYYRDGLAWHFDVDEEMLRTYTDGLCGMKELLEYLNAEEPSKWPNGTVVTPEYPEYEGGDAIEEWYARPGMYNSSLWQTIRRNVLERSDAIDVWLESPAARLIQDPITRTVVGVEVDRKGETVLVRAKNGVVLTCGGFENNREMIQDYLGAARLTPFGTLHNRGDGVRMGIEVGADLWHMEAYESLGILSGHAWAVEEGKRGLLEPSIANSRSPLISLDSEDYGNGSIMLVGDDGSRFIDEHAGHRHGHVYSCGVWRTPVANYTPHLVFDGTQYQLLKDDGYISEEREAAIKSADTPEALAALIGADPEILARTIADFNSFAQNGRDYKCERDPESMRAFDGGAYYAAEFRPMVLNTQGGPRRNKNAEIVDTKGEPIPHLYSAGELGGITAFQYNSGGNLAECMVFGKIAGTNAAAEKEPLPSLAAPQAVEPAIAYNPGDVSDASAEEESADVQLAAGEYLGVGSGGMGGDIKVKVAYADGTITSVEVVSEKETPDIGGKALEKLPEMVVSANSTDIDAVSGATLTTSAFLAAVDNAISQA</sequence>
<dbReference type="PANTHER" id="PTHR43400">
    <property type="entry name" value="FUMARATE REDUCTASE"/>
    <property type="match status" value="1"/>
</dbReference>
<dbReference type="PROSITE" id="PS51257">
    <property type="entry name" value="PROKAR_LIPOPROTEIN"/>
    <property type="match status" value="1"/>
</dbReference>
<evidence type="ECO:0000256" key="4">
    <source>
        <dbReference type="ARBA" id="ARBA00015872"/>
    </source>
</evidence>
<organism evidence="10 11">
    <name type="scientific">Raoultibacter timonensis</name>
    <dbReference type="NCBI Taxonomy" id="1907662"/>
    <lineage>
        <taxon>Bacteria</taxon>
        <taxon>Bacillati</taxon>
        <taxon>Actinomycetota</taxon>
        <taxon>Coriobacteriia</taxon>
        <taxon>Eggerthellales</taxon>
        <taxon>Eggerthellaceae</taxon>
        <taxon>Raoultibacter</taxon>
    </lineage>
</organism>
<dbReference type="RefSeq" id="WP_244387310.1">
    <property type="nucleotide sequence ID" value="NZ_AP025564.1"/>
</dbReference>
<dbReference type="InterPro" id="IPR027477">
    <property type="entry name" value="Succ_DH/fumarate_Rdtase_cat_sf"/>
</dbReference>
<dbReference type="Pfam" id="PF04205">
    <property type="entry name" value="FMN_bind"/>
    <property type="match status" value="1"/>
</dbReference>
<dbReference type="SMART" id="SM00900">
    <property type="entry name" value="FMN_bind"/>
    <property type="match status" value="1"/>
</dbReference>
<dbReference type="Proteomes" id="UP001320544">
    <property type="component" value="Chromosome"/>
</dbReference>
<comment type="cofactor">
    <cofactor evidence="1">
        <name>FMN</name>
        <dbReference type="ChEBI" id="CHEBI:58210"/>
    </cofactor>
</comment>
<dbReference type="SUPFAM" id="SSF56425">
    <property type="entry name" value="Succinate dehydrogenase/fumarate reductase flavoprotein, catalytic domain"/>
    <property type="match status" value="1"/>
</dbReference>
<protein>
    <recommendedName>
        <fullName evidence="4">Urocanate reductase</fullName>
        <ecNumber evidence="3">1.3.99.33</ecNumber>
    </recommendedName>
</protein>
<dbReference type="PROSITE" id="PS51318">
    <property type="entry name" value="TAT"/>
    <property type="match status" value="1"/>
</dbReference>
<keyword evidence="7" id="KW-0560">Oxidoreductase</keyword>
<evidence type="ECO:0000256" key="1">
    <source>
        <dbReference type="ARBA" id="ARBA00001917"/>
    </source>
</evidence>
<keyword evidence="11" id="KW-1185">Reference proteome</keyword>
<dbReference type="InterPro" id="IPR006311">
    <property type="entry name" value="TAT_signal"/>
</dbReference>
<dbReference type="Gene3D" id="3.90.700.10">
    <property type="entry name" value="Succinate dehydrogenase/fumarate reductase flavoprotein, catalytic domain"/>
    <property type="match status" value="1"/>
</dbReference>
<dbReference type="SUPFAM" id="SSF51905">
    <property type="entry name" value="FAD/NAD(P)-binding domain"/>
    <property type="match status" value="1"/>
</dbReference>
<keyword evidence="5" id="KW-0285">Flavoprotein</keyword>
<dbReference type="PANTHER" id="PTHR43400:SF10">
    <property type="entry name" value="3-OXOSTEROID 1-DEHYDROGENASE"/>
    <property type="match status" value="1"/>
</dbReference>
<proteinExistence type="predicted"/>
<dbReference type="InterPro" id="IPR007329">
    <property type="entry name" value="FMN-bd"/>
</dbReference>
<evidence type="ECO:0000256" key="7">
    <source>
        <dbReference type="ARBA" id="ARBA00023002"/>
    </source>
</evidence>
<reference evidence="10 11" key="1">
    <citation type="submission" date="2022-01" db="EMBL/GenBank/DDBJ databases">
        <title>Novel bile acid biosynthetic pathways are enriched in the microbiome of centenarians.</title>
        <authorList>
            <person name="Sato Y."/>
            <person name="Atarashi K."/>
            <person name="Plichta R.D."/>
            <person name="Arai Y."/>
            <person name="Sasajima S."/>
            <person name="Kearney M.S."/>
            <person name="Suda W."/>
            <person name="Takeshita K."/>
            <person name="Sasaki T."/>
            <person name="Okamoto S."/>
            <person name="Skelly N.A."/>
            <person name="Okamura Y."/>
            <person name="Vlamakis H."/>
            <person name="Li Y."/>
            <person name="Tanoue T."/>
            <person name="Takei H."/>
            <person name="Nittono H."/>
            <person name="Narushima S."/>
            <person name="Irie J."/>
            <person name="Itoh H."/>
            <person name="Moriya K."/>
            <person name="Sugiura Y."/>
            <person name="Suematsu M."/>
            <person name="Moritoki N."/>
            <person name="Shibata S."/>
            <person name="Littman R.D."/>
            <person name="Fischbach A.M."/>
            <person name="Uwamino Y."/>
            <person name="Inoue T."/>
            <person name="Honda A."/>
            <person name="Hattori M."/>
            <person name="Murai T."/>
            <person name="Xavier J.R."/>
            <person name="Hirose N."/>
            <person name="Honda K."/>
        </authorList>
    </citation>
    <scope>NUCLEOTIDE SEQUENCE [LARGE SCALE GENOMIC DNA]</scope>
    <source>
        <strain evidence="10 11">CE91-St30</strain>
    </source>
</reference>
<evidence type="ECO:0000256" key="6">
    <source>
        <dbReference type="ARBA" id="ARBA00022827"/>
    </source>
</evidence>
<dbReference type="InterPro" id="IPR050315">
    <property type="entry name" value="FAD-oxidoreductase_2"/>
</dbReference>
<dbReference type="InterPro" id="IPR036188">
    <property type="entry name" value="FAD/NAD-bd_sf"/>
</dbReference>
<keyword evidence="6" id="KW-0274">FAD</keyword>
<name>A0ABN6MNM6_9ACTN</name>
<evidence type="ECO:0000256" key="5">
    <source>
        <dbReference type="ARBA" id="ARBA00022630"/>
    </source>
</evidence>
<evidence type="ECO:0000256" key="2">
    <source>
        <dbReference type="ARBA" id="ARBA00001974"/>
    </source>
</evidence>
<evidence type="ECO:0000259" key="9">
    <source>
        <dbReference type="SMART" id="SM00900"/>
    </source>
</evidence>
<gene>
    <name evidence="10" type="ORF">CE91St30_31890</name>
</gene>
<feature type="domain" description="FMN-binding" evidence="9">
    <location>
        <begin position="583"/>
        <end position="657"/>
    </location>
</feature>
<accession>A0ABN6MNM6</accession>
<dbReference type="Gene3D" id="3.50.50.60">
    <property type="entry name" value="FAD/NAD(P)-binding domain"/>
    <property type="match status" value="1"/>
</dbReference>
<dbReference type="Gene3D" id="3.90.1010.20">
    <property type="match status" value="1"/>
</dbReference>
<dbReference type="Pfam" id="PF00890">
    <property type="entry name" value="FAD_binding_2"/>
    <property type="match status" value="1"/>
</dbReference>
<comment type="catalytic activity">
    <reaction evidence="8">
        <text>dihydrourocanate + A = urocanate + AH2</text>
        <dbReference type="Rhea" id="RHEA:36059"/>
        <dbReference type="ChEBI" id="CHEBI:13193"/>
        <dbReference type="ChEBI" id="CHEBI:17499"/>
        <dbReference type="ChEBI" id="CHEBI:27247"/>
        <dbReference type="ChEBI" id="CHEBI:72991"/>
        <dbReference type="EC" id="1.3.99.33"/>
    </reaction>
</comment>
<dbReference type="EC" id="1.3.99.33" evidence="3"/>